<dbReference type="EMBL" id="JACIDN010000001">
    <property type="protein sequence ID" value="MBB3900740.1"/>
    <property type="molecule type" value="Genomic_DNA"/>
</dbReference>
<comment type="caution">
    <text evidence="2">The sequence shown here is derived from an EMBL/GenBank/DDBJ whole genome shotgun (WGS) entry which is preliminary data.</text>
</comment>
<proteinExistence type="predicted"/>
<reference evidence="2 3" key="1">
    <citation type="submission" date="2020-08" db="EMBL/GenBank/DDBJ databases">
        <title>Genomic Encyclopedia of Type Strains, Phase IV (KMG-IV): sequencing the most valuable type-strain genomes for metagenomic binning, comparative biology and taxonomic classification.</title>
        <authorList>
            <person name="Goeker M."/>
        </authorList>
    </citation>
    <scope>NUCLEOTIDE SEQUENCE [LARGE SCALE GENOMIC DNA]</scope>
    <source>
        <strain evidence="2 3">DSM 24105</strain>
    </source>
</reference>
<protein>
    <submittedName>
        <fullName evidence="2">Uncharacterized protein</fullName>
    </submittedName>
</protein>
<dbReference type="AlphaFoldDB" id="A0A7W6F4U1"/>
<evidence type="ECO:0000313" key="2">
    <source>
        <dbReference type="EMBL" id="MBB3900740.1"/>
    </source>
</evidence>
<evidence type="ECO:0000313" key="3">
    <source>
        <dbReference type="Proteomes" id="UP000517759"/>
    </source>
</evidence>
<name>A0A7W6F4U1_9HYPH</name>
<feature type="region of interest" description="Disordered" evidence="1">
    <location>
        <begin position="182"/>
        <end position="203"/>
    </location>
</feature>
<dbReference type="RefSeq" id="WP_284212058.1">
    <property type="nucleotide sequence ID" value="NZ_BSPG01000046.1"/>
</dbReference>
<dbReference type="Proteomes" id="UP000517759">
    <property type="component" value="Unassembled WGS sequence"/>
</dbReference>
<feature type="compositionally biased region" description="Low complexity" evidence="1">
    <location>
        <begin position="182"/>
        <end position="196"/>
    </location>
</feature>
<evidence type="ECO:0000256" key="1">
    <source>
        <dbReference type="SAM" id="MobiDB-lite"/>
    </source>
</evidence>
<organism evidence="2 3">
    <name type="scientific">Methylobacterium brachythecii</name>
    <dbReference type="NCBI Taxonomy" id="1176177"/>
    <lineage>
        <taxon>Bacteria</taxon>
        <taxon>Pseudomonadati</taxon>
        <taxon>Pseudomonadota</taxon>
        <taxon>Alphaproteobacteria</taxon>
        <taxon>Hyphomicrobiales</taxon>
        <taxon>Methylobacteriaceae</taxon>
        <taxon>Methylobacterium</taxon>
    </lineage>
</organism>
<sequence>MAAIAQQTGVPPTTVKLWNRQARIRPRTRAPQFEANPRNWTKRRVSAAARLLGRGDLDPGDLAEAMGVKRDDAGILMLACGLTAVQALPTQAPGTPDLADLNAALRGHIARQIVALDDRLHKAGPADDTARLLRDVGGLKRLLDDLSTPRPLDAVGDTDGEPLPDLAALRADLARRYEAFAAGGHPAGLPGEPAAGAPGGARP</sequence>
<gene>
    <name evidence="2" type="ORF">GGR33_000220</name>
</gene>
<accession>A0A7W6F4U1</accession>